<dbReference type="AlphaFoldDB" id="A0A1W1BV01"/>
<dbReference type="SUPFAM" id="SSF51998">
    <property type="entry name" value="PFL-like glycyl radical enzymes"/>
    <property type="match status" value="1"/>
</dbReference>
<keyword evidence="7" id="KW-0215">Deoxyribonucleotide synthesis</keyword>
<comment type="similarity">
    <text evidence="1">Belongs to the ribonucleoside diphosphate reductase large chain family.</text>
</comment>
<dbReference type="InterPro" id="IPR039718">
    <property type="entry name" value="Rrm1"/>
</dbReference>
<dbReference type="PANTHER" id="PTHR11573:SF6">
    <property type="entry name" value="RIBONUCLEOSIDE-DIPHOSPHATE REDUCTASE LARGE SUBUNIT"/>
    <property type="match status" value="1"/>
</dbReference>
<dbReference type="Pfam" id="PF00317">
    <property type="entry name" value="Ribonuc_red_lgN"/>
    <property type="match status" value="1"/>
</dbReference>
<keyword evidence="4" id="KW-0547">Nucleotide-binding</keyword>
<evidence type="ECO:0000256" key="2">
    <source>
        <dbReference type="ARBA" id="ARBA00012274"/>
    </source>
</evidence>
<dbReference type="PANTHER" id="PTHR11573">
    <property type="entry name" value="RIBONUCLEOSIDE-DIPHOSPHATE REDUCTASE LARGE CHAIN"/>
    <property type="match status" value="1"/>
</dbReference>
<keyword evidence="6 9" id="KW-0560">Oxidoreductase</keyword>
<evidence type="ECO:0000256" key="6">
    <source>
        <dbReference type="ARBA" id="ARBA00023002"/>
    </source>
</evidence>
<name>A0A1W1BV01_9ZZZZ</name>
<dbReference type="GO" id="GO:0005971">
    <property type="term" value="C:ribonucleoside-diphosphate reductase complex"/>
    <property type="evidence" value="ECO:0007669"/>
    <property type="project" value="TreeGrafter"/>
</dbReference>
<dbReference type="EC" id="1.17.4.1" evidence="2"/>
<gene>
    <name evidence="9" type="ORF">MNB_SV-10-514</name>
</gene>
<evidence type="ECO:0000256" key="4">
    <source>
        <dbReference type="ARBA" id="ARBA00022741"/>
    </source>
</evidence>
<dbReference type="GO" id="GO:0009263">
    <property type="term" value="P:deoxyribonucleotide biosynthetic process"/>
    <property type="evidence" value="ECO:0007669"/>
    <property type="project" value="UniProtKB-KW"/>
</dbReference>
<dbReference type="NCBIfam" id="NF006279">
    <property type="entry name" value="PRK08447.1"/>
    <property type="match status" value="1"/>
</dbReference>
<reference evidence="9" key="1">
    <citation type="submission" date="2016-10" db="EMBL/GenBank/DDBJ databases">
        <authorList>
            <person name="de Groot N.N."/>
        </authorList>
    </citation>
    <scope>NUCLEOTIDE SEQUENCE</scope>
</reference>
<dbReference type="UniPathway" id="UPA00326"/>
<evidence type="ECO:0000256" key="1">
    <source>
        <dbReference type="ARBA" id="ARBA00010406"/>
    </source>
</evidence>
<dbReference type="InterPro" id="IPR005144">
    <property type="entry name" value="ATP-cone_dom"/>
</dbReference>
<dbReference type="GO" id="GO:0004748">
    <property type="term" value="F:ribonucleoside-diphosphate reductase activity, thioredoxin disulfide as acceptor"/>
    <property type="evidence" value="ECO:0007669"/>
    <property type="project" value="UniProtKB-EC"/>
</dbReference>
<dbReference type="InterPro" id="IPR013509">
    <property type="entry name" value="RNR_lsu_N"/>
</dbReference>
<dbReference type="EMBL" id="FPHL01000014">
    <property type="protein sequence ID" value="SFV57343.1"/>
    <property type="molecule type" value="Genomic_DNA"/>
</dbReference>
<dbReference type="Gene3D" id="3.20.70.20">
    <property type="match status" value="1"/>
</dbReference>
<evidence type="ECO:0000256" key="3">
    <source>
        <dbReference type="ARBA" id="ARBA00022533"/>
    </source>
</evidence>
<dbReference type="PRINTS" id="PR01183">
    <property type="entry name" value="RIBORDTASEM1"/>
</dbReference>
<feature type="domain" description="ATP-cone" evidence="8">
    <location>
        <begin position="9"/>
        <end position="99"/>
    </location>
</feature>
<protein>
    <recommendedName>
        <fullName evidence="2">ribonucleoside-diphosphate reductase</fullName>
        <ecNumber evidence="2">1.17.4.1</ecNumber>
    </recommendedName>
</protein>
<dbReference type="PROSITE" id="PS51161">
    <property type="entry name" value="ATP_CONE"/>
    <property type="match status" value="1"/>
</dbReference>
<dbReference type="InterPro" id="IPR000788">
    <property type="entry name" value="RNR_lg_C"/>
</dbReference>
<keyword evidence="3" id="KW-0021">Allosteric enzyme</keyword>
<evidence type="ECO:0000256" key="5">
    <source>
        <dbReference type="ARBA" id="ARBA00022840"/>
    </source>
</evidence>
<evidence type="ECO:0000313" key="9">
    <source>
        <dbReference type="EMBL" id="SFV57343.1"/>
    </source>
</evidence>
<sequence>MKNRGEQMIRVQKRNGRVETLDVSKIQKYTAASVEGLEGVSQSELEVDAKLQFRDMISSEEIQTTLIKTAVDKIDIDRPNWTFVAARLFLYDIYHKATGFTGYNHLREYFERGEKEGRIVLGLKDKYDLDELNDYIKPERDLQFNYLGLRTLYDRYLLKNRNGVPIELPQQLFMGVAMFLAQNEFDCQTWAKKFYDILSKFEVMAATPTLSNARTPRHQLSSCYIGSTPDNIEGIFDGYKEMALLSKFGGGIGWDWSLVRGMGSYIDGHKHAAGGIVPFLKIANDVAIAVDQLGTRKGAIAVYLEPWHVDVRDFLDLKKNSGEERRRAHDLFPALWLNDLFMKRVEEDTTWTLFDPFEVTELTELYGEAFEKRYVELEHSDDDITREVISAKGLWKEILRSYFETGNPFLTFKDAANKANPNKHVGIIRSSNLCTEIFQNTAPNRYKTRFTFTDGSIASYEENEMLTVDNGTTKPAKKVTALDSLGGKQIWIVDKEKIDGDTAVCNLASINLSKIHTSEDIARVVPTAVRMLDNVIDLNFYPLAKVKRTNEKSRSIGLGVMGEAQMLAENQIEWGSYEHFTKIDEVMESVSYYAIESSSNLALEKGKYPTFDGSDWSKGIFPIDKANENACKLVDRGGLFGYSHDWAALKEKVKTDGMRNGYLMAVAPTSSISILTGTTQAIEPVYKRKWFEENLSGLIPVVAPNLSADTWQYYTPSYDLDQNVLIKAGAIRQKWIDQGQSLNIFITLDKASGKYLNEIYMNAWKFGLKSTYYLRSQSPESSNDVEDRSQECVGCQ</sequence>
<dbReference type="NCBIfam" id="TIGR02506">
    <property type="entry name" value="NrdE_NrdA"/>
    <property type="match status" value="1"/>
</dbReference>
<accession>A0A1W1BV01</accession>
<dbReference type="SUPFAM" id="SSF48168">
    <property type="entry name" value="R1 subunit of ribonucleotide reductase, N-terminal domain"/>
    <property type="match status" value="1"/>
</dbReference>
<dbReference type="InterPro" id="IPR008926">
    <property type="entry name" value="RNR_R1-su_N"/>
</dbReference>
<dbReference type="Pfam" id="PF03477">
    <property type="entry name" value="ATP-cone"/>
    <property type="match status" value="1"/>
</dbReference>
<dbReference type="CDD" id="cd01679">
    <property type="entry name" value="RNR_I"/>
    <property type="match status" value="1"/>
</dbReference>
<evidence type="ECO:0000259" key="8">
    <source>
        <dbReference type="PROSITE" id="PS51161"/>
    </source>
</evidence>
<dbReference type="Pfam" id="PF02867">
    <property type="entry name" value="Ribonuc_red_lgC"/>
    <property type="match status" value="1"/>
</dbReference>
<dbReference type="PROSITE" id="PS00089">
    <property type="entry name" value="RIBORED_LARGE"/>
    <property type="match status" value="1"/>
</dbReference>
<evidence type="ECO:0000256" key="7">
    <source>
        <dbReference type="ARBA" id="ARBA00023116"/>
    </source>
</evidence>
<proteinExistence type="inferred from homology"/>
<dbReference type="GO" id="GO:0005524">
    <property type="term" value="F:ATP binding"/>
    <property type="evidence" value="ECO:0007669"/>
    <property type="project" value="UniProtKB-KW"/>
</dbReference>
<organism evidence="9">
    <name type="scientific">hydrothermal vent metagenome</name>
    <dbReference type="NCBI Taxonomy" id="652676"/>
    <lineage>
        <taxon>unclassified sequences</taxon>
        <taxon>metagenomes</taxon>
        <taxon>ecological metagenomes</taxon>
    </lineage>
</organism>
<keyword evidence="5" id="KW-0067">ATP-binding</keyword>
<dbReference type="InterPro" id="IPR013346">
    <property type="entry name" value="NrdE_NrdA_C"/>
</dbReference>